<comment type="caution">
    <text evidence="2">The sequence shown here is derived from an EMBL/GenBank/DDBJ whole genome shotgun (WGS) entry which is preliminary data.</text>
</comment>
<keyword evidence="3" id="KW-1185">Reference proteome</keyword>
<gene>
    <name evidence="2" type="ORF">HND93_36150</name>
</gene>
<evidence type="ECO:0000256" key="1">
    <source>
        <dbReference type="SAM" id="MobiDB-lite"/>
    </source>
</evidence>
<name>A0ABX2TN48_9PROT</name>
<evidence type="ECO:0000313" key="3">
    <source>
        <dbReference type="Proteomes" id="UP000584642"/>
    </source>
</evidence>
<feature type="region of interest" description="Disordered" evidence="1">
    <location>
        <begin position="55"/>
        <end position="96"/>
    </location>
</feature>
<accession>A0ABX2TN48</accession>
<evidence type="ECO:0000313" key="2">
    <source>
        <dbReference type="EMBL" id="NYZ25163.1"/>
    </source>
</evidence>
<protein>
    <submittedName>
        <fullName evidence="2">Uncharacterized protein</fullName>
    </submittedName>
</protein>
<dbReference type="RefSeq" id="WP_180286934.1">
    <property type="nucleotide sequence ID" value="NZ_JABFDB010000060.1"/>
</dbReference>
<dbReference type="EMBL" id="JABFDB010000060">
    <property type="protein sequence ID" value="NYZ25163.1"/>
    <property type="molecule type" value="Genomic_DNA"/>
</dbReference>
<proteinExistence type="predicted"/>
<sequence length="222" mass="24814">MVSRDEPYRLVWSEPMTKVAERFQVSGSYMARVCTLLNVPRPARGYWAKLAVGKAPPPEPLSDARPGDQLSWSNDGMLPAPPKPRQPPKRRPNAEVRVPRARVHGLLRGAKEAFENGRPVKDDAYLKPYKKLLVDVTATKACLDKALGFANDLFNALESVGYRVVLAPADERFGRTDIDEREVRATQRHAHHSCLWWPYRPTVVYVGSVAIGLAVVEMSGLM</sequence>
<organism evidence="2 3">
    <name type="scientific">Azospirillum oleiclasticum</name>
    <dbReference type="NCBI Taxonomy" id="2735135"/>
    <lineage>
        <taxon>Bacteria</taxon>
        <taxon>Pseudomonadati</taxon>
        <taxon>Pseudomonadota</taxon>
        <taxon>Alphaproteobacteria</taxon>
        <taxon>Rhodospirillales</taxon>
        <taxon>Azospirillaceae</taxon>
        <taxon>Azospirillum</taxon>
    </lineage>
</organism>
<reference evidence="2 3" key="1">
    <citation type="submission" date="2020-05" db="EMBL/GenBank/DDBJ databases">
        <title>Azospirillum oleiclasticum sp. nov, a nitrogen-fixing and heavy crude oil-emulsifying bacterium isolated from the crude oil of Yumen Oilfield.</title>
        <authorList>
            <person name="Wu D."/>
            <person name="Cai M."/>
            <person name="Zhang X."/>
        </authorList>
    </citation>
    <scope>NUCLEOTIDE SEQUENCE [LARGE SCALE GENOMIC DNA]</scope>
    <source>
        <strain evidence="2 3">ROY-1-1-2</strain>
    </source>
</reference>
<dbReference type="Proteomes" id="UP000584642">
    <property type="component" value="Unassembled WGS sequence"/>
</dbReference>